<evidence type="ECO:0000256" key="2">
    <source>
        <dbReference type="SAM" id="Phobius"/>
    </source>
</evidence>
<evidence type="ECO:0000313" key="4">
    <source>
        <dbReference type="Proteomes" id="UP000694865"/>
    </source>
</evidence>
<feature type="compositionally biased region" description="Polar residues" evidence="1">
    <location>
        <begin position="798"/>
        <end position="817"/>
    </location>
</feature>
<keyword evidence="2" id="KW-0472">Membrane</keyword>
<dbReference type="InterPro" id="IPR058727">
    <property type="entry name" value="Helical_Vwde"/>
</dbReference>
<dbReference type="Gene3D" id="2.60.120.260">
    <property type="entry name" value="Galactose-binding domain-like"/>
    <property type="match status" value="1"/>
</dbReference>
<proteinExistence type="predicted"/>
<organism evidence="4 5">
    <name type="scientific">Saccoglossus kowalevskii</name>
    <name type="common">Acorn worm</name>
    <dbReference type="NCBI Taxonomy" id="10224"/>
    <lineage>
        <taxon>Eukaryota</taxon>
        <taxon>Metazoa</taxon>
        <taxon>Hemichordata</taxon>
        <taxon>Enteropneusta</taxon>
        <taxon>Harrimaniidae</taxon>
        <taxon>Saccoglossus</taxon>
    </lineage>
</organism>
<gene>
    <name evidence="5" type="primary">LOC100374752</name>
</gene>
<dbReference type="Pfam" id="PF23106">
    <property type="entry name" value="EGF_Teneurin"/>
    <property type="match status" value="1"/>
</dbReference>
<name>A0ABM0GI89_SACKO</name>
<keyword evidence="2" id="KW-0812">Transmembrane</keyword>
<accession>A0ABM0GI89</accession>
<feature type="region of interest" description="Disordered" evidence="1">
    <location>
        <begin position="798"/>
        <end position="834"/>
    </location>
</feature>
<dbReference type="Pfam" id="PF26129">
    <property type="entry name" value="Vwde"/>
    <property type="match status" value="1"/>
</dbReference>
<sequence>MPTTAQTTVVCAWHAWGSCSATCGPHGIRARYCVIGNVIMDTEEETCNRNCHNGGQLTAQYCICPLHYHGTCCELHSSTDTSLVISSTDEILFTCGVTFIHSSDTWNLEFEWFAENTTIFTENIANGAVQSVLTEDKWIGKMGSSIKCSVKITDGGIYLGELISNPYFAGIIIHAPSVIELYENDGEVSFQMESTVPFVCRSGTVPSYYPCQMKVQASISDRNSWNTPFKEDVVARDECGTTFTPGNSMGMHMVYLKAKRDFFNDGDWSTSVEFPSIKTPYSRVWNNYKIPDVVQIHLPTGAYVEVYTYQYSSYINICFSPAADDYGWIGGGLCGSYDNDDEYPTDRICFMANLVTWQYKTLSTCTVRAVATITIIGTATVSMNSATMAKTSAEHILPYPGYPWWWSCDSYWCDLTYTYYGISRYKRDASEAGSNSTANDFVFTYDEDYVFEEPSWPTASGITEQQANEYCETQILNSTTGQQCSSVLDYKDIEDTIDGCVTDVQVLDDFVQGSASALSSIQSQCIEVASRNKTFWDAAESNNSTNATFAQPATVIGVLCPGDCNGRGVCLLGQCNCTLGYAGSDCAIDLNQAPEVWFPYESGLCNTEDGCPSNVPIYGNNFVESDDLTCHVLPVKITEEGFTIPENTSEAHAGTFQNYGEVECPHPGTFREKRDINGTGSNKPADPVGGLYSVSNDGVRESVQILVISYNGNCDVCNSTEGSCYRKTDICIFNGDCHNADSDVCLKDIAKRNNTGVIVGAVVGCVAVIAIIVSGIVLYVKKIVKKRVHSTIESSATLTSGKSGKASTLDVDTTTTDKQSRALMPPVETYKSTS</sequence>
<dbReference type="GeneID" id="100374752"/>
<evidence type="ECO:0000259" key="3">
    <source>
        <dbReference type="Pfam" id="PF26129"/>
    </source>
</evidence>
<evidence type="ECO:0000313" key="5">
    <source>
        <dbReference type="RefSeq" id="XP_002730408.1"/>
    </source>
</evidence>
<feature type="domain" description="Vwde helical" evidence="3">
    <location>
        <begin position="457"/>
        <end position="545"/>
    </location>
</feature>
<keyword evidence="4" id="KW-1185">Reference proteome</keyword>
<dbReference type="RefSeq" id="XP_002730408.1">
    <property type="nucleotide sequence ID" value="XM_002730362.1"/>
</dbReference>
<feature type="transmembrane region" description="Helical" evidence="2">
    <location>
        <begin position="757"/>
        <end position="780"/>
    </location>
</feature>
<dbReference type="Proteomes" id="UP000694865">
    <property type="component" value="Unplaced"/>
</dbReference>
<evidence type="ECO:0000256" key="1">
    <source>
        <dbReference type="SAM" id="MobiDB-lite"/>
    </source>
</evidence>
<reference evidence="5" key="1">
    <citation type="submission" date="2025-08" db="UniProtKB">
        <authorList>
            <consortium name="RefSeq"/>
        </authorList>
    </citation>
    <scope>IDENTIFICATION</scope>
    <source>
        <tissue evidence="5">Testes</tissue>
    </source>
</reference>
<keyword evidence="2" id="KW-1133">Transmembrane helix</keyword>
<protein>
    <submittedName>
        <fullName evidence="5">Uncharacterized protein LOC100374752</fullName>
    </submittedName>
</protein>